<protein>
    <recommendedName>
        <fullName evidence="3">Ring finger protein 181</fullName>
    </recommendedName>
</protein>
<dbReference type="Proteomes" id="UP000314985">
    <property type="component" value="Chromosome 3"/>
</dbReference>
<sequence length="155" mass="17361">MRAVSDSPAAMASYFDEHDCEPLDPEPDARTNMLLELARSLFNRMDFEDLGLVVDWDHHLPPPAAKTVVENLPRTVIRGSQAGSQAAAEAPTGEPPWSHVHMRRLGLSTGPPQHLPLAPRIIKGFFTHLWLHCSQTRVGALYPPFHVCCYWGRLF</sequence>
<proteinExistence type="predicted"/>
<name>A0A4X1W676_PIG</name>
<reference evidence="1" key="2">
    <citation type="submission" date="2025-08" db="UniProtKB">
        <authorList>
            <consortium name="Ensembl"/>
        </authorList>
    </citation>
    <scope>IDENTIFICATION</scope>
</reference>
<evidence type="ECO:0000313" key="1">
    <source>
        <dbReference type="Ensembl" id="ENSSSCP00070049534.1"/>
    </source>
</evidence>
<reference evidence="1 2" key="1">
    <citation type="submission" date="2017-08" db="EMBL/GenBank/DDBJ databases">
        <title>USMARCv1.0.</title>
        <authorList>
            <person name="Hannum G.I."/>
            <person name="Koren S."/>
            <person name="Schroeder S.G."/>
            <person name="Chin S.C."/>
            <person name="Nonneman D.J."/>
            <person name="Becker S.A."/>
            <person name="Rosen B.D."/>
            <person name="Bickhart D.M."/>
            <person name="Putnam N.H."/>
            <person name="Green R.E."/>
            <person name="Tuggle C.K."/>
            <person name="Liu H."/>
            <person name="Rohrer G.A."/>
            <person name="Warr A."/>
            <person name="Hall R."/>
            <person name="Kim K."/>
            <person name="Hume D.A."/>
            <person name="Talbot R."/>
            <person name="Chow W."/>
            <person name="Howe K."/>
            <person name="Schwartz A.S."/>
            <person name="Watson M."/>
            <person name="Archibald A.L."/>
            <person name="Phillippy A.M."/>
            <person name="Smith T.P.L."/>
        </authorList>
    </citation>
    <scope>NUCLEOTIDE SEQUENCE [LARGE SCALE GENOMIC DNA]</scope>
</reference>
<dbReference type="AlphaFoldDB" id="A0A4X1W676"/>
<dbReference type="Ensembl" id="ENSSSCT00070058261.1">
    <property type="protein sequence ID" value="ENSSSCP00070049534.1"/>
    <property type="gene ID" value="ENSSSCG00070029045.1"/>
</dbReference>
<organism evidence="1 2">
    <name type="scientific">Sus scrofa</name>
    <name type="common">Pig</name>
    <dbReference type="NCBI Taxonomy" id="9823"/>
    <lineage>
        <taxon>Eukaryota</taxon>
        <taxon>Metazoa</taxon>
        <taxon>Chordata</taxon>
        <taxon>Craniata</taxon>
        <taxon>Vertebrata</taxon>
        <taxon>Euteleostomi</taxon>
        <taxon>Mammalia</taxon>
        <taxon>Eutheria</taxon>
        <taxon>Laurasiatheria</taxon>
        <taxon>Artiodactyla</taxon>
        <taxon>Suina</taxon>
        <taxon>Suidae</taxon>
        <taxon>Sus</taxon>
    </lineage>
</organism>
<evidence type="ECO:0008006" key="3">
    <source>
        <dbReference type="Google" id="ProtNLM"/>
    </source>
</evidence>
<evidence type="ECO:0000313" key="2">
    <source>
        <dbReference type="Proteomes" id="UP000314985"/>
    </source>
</evidence>
<accession>A0A4X1W676</accession>